<dbReference type="GO" id="GO:0000139">
    <property type="term" value="C:Golgi membrane"/>
    <property type="evidence" value="ECO:0007669"/>
    <property type="project" value="UniProtKB-SubCell"/>
</dbReference>
<protein>
    <recommendedName>
        <fullName evidence="18 19">Multifunctional fusion protein</fullName>
    </recommendedName>
    <domain>
        <recommendedName>
            <fullName evidence="18">Galactosylgalactosylxylosylprotein 3-beta-glucuronosyltransferase</fullName>
            <ecNumber evidence="18">2.4.1.135</ecNumber>
        </recommendedName>
    </domain>
    <domain>
        <recommendedName>
            <fullName evidence="19">Prolyl endopeptidase</fullName>
            <ecNumber evidence="19">3.4.21.-</ecNumber>
        </recommendedName>
    </domain>
</protein>
<evidence type="ECO:0000256" key="15">
    <source>
        <dbReference type="PIRSR" id="PIRSR605027-1"/>
    </source>
</evidence>
<keyword evidence="10 18" id="KW-0735">Signal-anchor</keyword>
<keyword evidence="13 17" id="KW-0325">Glycoprotein</keyword>
<dbReference type="InterPro" id="IPR029058">
    <property type="entry name" value="AB_hydrolase_fold"/>
</dbReference>
<evidence type="ECO:0000256" key="10">
    <source>
        <dbReference type="ARBA" id="ARBA00022968"/>
    </source>
</evidence>
<evidence type="ECO:0000256" key="14">
    <source>
        <dbReference type="ARBA" id="ARBA00047979"/>
    </source>
</evidence>
<comment type="cofactor">
    <cofactor evidence="16 18">
        <name>Mn(2+)</name>
        <dbReference type="ChEBI" id="CHEBI:29035"/>
    </cofactor>
</comment>
<feature type="active site" description="Proton donor/acceptor" evidence="15">
    <location>
        <position position="793"/>
    </location>
</feature>
<evidence type="ECO:0000256" key="12">
    <source>
        <dbReference type="ARBA" id="ARBA00023136"/>
    </source>
</evidence>
<evidence type="ECO:0000313" key="22">
    <source>
        <dbReference type="EMBL" id="CAF2936868.1"/>
    </source>
</evidence>
<dbReference type="Pfam" id="PF02897">
    <property type="entry name" value="Peptidase_S9_N"/>
    <property type="match status" value="1"/>
</dbReference>
<keyword evidence="11" id="KW-1133">Transmembrane helix</keyword>
<keyword evidence="8 19" id="KW-0378">Hydrolase</keyword>
<reference evidence="22" key="1">
    <citation type="submission" date="2021-02" db="EMBL/GenBank/DDBJ databases">
        <authorList>
            <person name="Bekaert M."/>
        </authorList>
    </citation>
    <scope>NUCLEOTIDE SEQUENCE</scope>
    <source>
        <strain evidence="22">IoA-00</strain>
    </source>
</reference>
<dbReference type="PANTHER" id="PTHR42881:SF2">
    <property type="entry name" value="PROLYL ENDOPEPTIDASE"/>
    <property type="match status" value="1"/>
</dbReference>
<dbReference type="Gene3D" id="3.40.50.1820">
    <property type="entry name" value="alpha/beta hydrolase"/>
    <property type="match status" value="1"/>
</dbReference>
<evidence type="ECO:0000256" key="4">
    <source>
        <dbReference type="ARBA" id="ARBA00007706"/>
    </source>
</evidence>
<dbReference type="GO" id="GO:0046872">
    <property type="term" value="F:metal ion binding"/>
    <property type="evidence" value="ECO:0007669"/>
    <property type="project" value="UniProtKB-KW"/>
</dbReference>
<dbReference type="InterPro" id="IPR002470">
    <property type="entry name" value="Peptidase_S9A"/>
</dbReference>
<proteinExistence type="inferred from homology"/>
<dbReference type="GO" id="GO:0004252">
    <property type="term" value="F:serine-type endopeptidase activity"/>
    <property type="evidence" value="ECO:0007669"/>
    <property type="project" value="UniProtKB-UniRule"/>
</dbReference>
<keyword evidence="18" id="KW-0333">Golgi apparatus</keyword>
<evidence type="ECO:0000256" key="11">
    <source>
        <dbReference type="ARBA" id="ARBA00022989"/>
    </source>
</evidence>
<name>A0A7R8H983_LEPSM</name>
<dbReference type="PRINTS" id="PR00862">
    <property type="entry name" value="PROLIGOPTASE"/>
</dbReference>
<comment type="pathway">
    <text evidence="18">Protein modification; protein glycosylation.</text>
</comment>
<evidence type="ECO:0000313" key="23">
    <source>
        <dbReference type="Proteomes" id="UP000675881"/>
    </source>
</evidence>
<keyword evidence="7" id="KW-0812">Transmembrane</keyword>
<dbReference type="OrthoDB" id="248387at2759"/>
<evidence type="ECO:0000256" key="9">
    <source>
        <dbReference type="ARBA" id="ARBA00022825"/>
    </source>
</evidence>
<evidence type="ECO:0000256" key="6">
    <source>
        <dbReference type="ARBA" id="ARBA00022679"/>
    </source>
</evidence>
<keyword evidence="6 18" id="KW-0808">Transferase</keyword>
<dbReference type="EC" id="3.4.21.-" evidence="19"/>
<keyword evidence="16 18" id="KW-0464">Manganese</keyword>
<dbReference type="Gene3D" id="3.90.550.10">
    <property type="entry name" value="Spore Coat Polysaccharide Biosynthesis Protein SpsA, Chain A"/>
    <property type="match status" value="1"/>
</dbReference>
<comment type="similarity">
    <text evidence="4 18">Belongs to the glycosyltransferase 43 family.</text>
</comment>
<evidence type="ECO:0000256" key="8">
    <source>
        <dbReference type="ARBA" id="ARBA00022801"/>
    </source>
</evidence>
<evidence type="ECO:0000256" key="1">
    <source>
        <dbReference type="ARBA" id="ARBA00001070"/>
    </source>
</evidence>
<dbReference type="SUPFAM" id="SSF50993">
    <property type="entry name" value="Peptidase/esterase 'gauge' domain"/>
    <property type="match status" value="1"/>
</dbReference>
<dbReference type="InterPro" id="IPR005027">
    <property type="entry name" value="Glyco_trans_43"/>
</dbReference>
<feature type="domain" description="Peptidase S9 prolyl oligopeptidase catalytic" evidence="20">
    <location>
        <begin position="478"/>
        <end position="575"/>
    </location>
</feature>
<dbReference type="EC" id="2.4.1.135" evidence="18"/>
<dbReference type="GO" id="GO:0015018">
    <property type="term" value="F:galactosylgalactosylxylosylprotein 3-beta-glucuronosyltransferase activity"/>
    <property type="evidence" value="ECO:0007669"/>
    <property type="project" value="UniProtKB-UniRule"/>
</dbReference>
<dbReference type="InterPro" id="IPR023302">
    <property type="entry name" value="Pept_S9A_N"/>
</dbReference>
<dbReference type="InterPro" id="IPR051167">
    <property type="entry name" value="Prolyl_oligopep/macrocyclase"/>
</dbReference>
<sequence length="860" mass="98136">MWSEESECPIQYPTPKREESVVDTPFPNVSVPDPYRWMENPDSEETKKFVEEQNELCQSYIKGCSFREEILSQLIRLWDYPKCGVPRREGEVYYLLKNNGIQNQDVLYVQKDLESEPEVFLDPNLLSEDGTISLNNSAFSEDGSLFAYCLSTSGSDWVEIHFRNVTTGETYPEVLKKVKFTSLTWTHDNKGIFYSCYPMHTSGATGRNADALTNQKLYYHRIGTDQSQDILCVEFTEQPQWIMSSEISDCGRYLFLFVSKDCENSLVFYSDLKSLPEGEVTKNLAMKQIVFEFEYEFKYVTNTGPVCVFQTNRGAPNYCLIEIDLDVPPRIKKAILYKQNWKELVSEKIEDVLIWSIVNDLKTGEFKFQIPLPMGSVKSASGSKKHKKLFYKMSSMISPGDIYWVDLSQASSYDPHLYFETKIEGFDSSLYDVKQVFYNSEDGTRIPMFIGSKKKYTRNNITPCLLYGYGGFNRSITPSFSITNLFFIKHFGYAVIANIRGGGEYGKMWNNDGKLFKKQNCFTDFQYAAKYLIQKDYTCSKKLCIMGGSNGGLLVAACINQKPGLFAGAVAQCGYRGFLILMSVLVTLTFLLASVLPPVKLEMDVMEEHYTQCSAPSPILKNHSVPLLYIVTPTYTRREQIAELTRLGQTLLHISDMHWILSEDAHECSPSVAEILGHFKIPYTHLVSPMPSAFLHDRYKPRGVSNRHDDNTYDLRLFSQMRQTTKVSMFPVGLIGSTGFSSPIVKDGKVVGFSDDWFADRQYPIDMAGFALNVAFLRERGGGNMPYKPGHEEDRFLTSMKVELNDITCLAENCTQILVWHTKTVSEKAPKLRRLKNKDTSLSRLVDNLVNKNMGYIVRF</sequence>
<dbReference type="GO" id="GO:0006508">
    <property type="term" value="P:proteolysis"/>
    <property type="evidence" value="ECO:0007669"/>
    <property type="project" value="UniProtKB-KW"/>
</dbReference>
<dbReference type="EMBL" id="HG994584">
    <property type="protein sequence ID" value="CAF2936868.1"/>
    <property type="molecule type" value="Genomic_DNA"/>
</dbReference>
<evidence type="ECO:0000259" key="20">
    <source>
        <dbReference type="Pfam" id="PF00326"/>
    </source>
</evidence>
<evidence type="ECO:0000256" key="7">
    <source>
        <dbReference type="ARBA" id="ARBA00022692"/>
    </source>
</evidence>
<dbReference type="Gene3D" id="2.130.10.120">
    <property type="entry name" value="Prolyl oligopeptidase, N-terminal domain"/>
    <property type="match status" value="1"/>
</dbReference>
<comment type="catalytic activity">
    <reaction evidence="14 18">
        <text>3-O-(beta-D-galactosyl-(1-&gt;3)-beta-D-galactosyl-(1-&gt;4)-beta-D-xylosyl)-L-seryl-[protein] + UDP-alpha-D-glucuronate = 3-O-(beta-D-GlcA-(1-&gt;3)-beta-D-Gal-(1-&gt;3)-beta-D-Gal-(1-&gt;4)-beta-D-Xyl)-L-seryl-[protein] + UDP + H(+)</text>
        <dbReference type="Rhea" id="RHEA:24168"/>
        <dbReference type="Rhea" id="RHEA-COMP:12571"/>
        <dbReference type="Rhea" id="RHEA-COMP:12573"/>
        <dbReference type="ChEBI" id="CHEBI:15378"/>
        <dbReference type="ChEBI" id="CHEBI:58052"/>
        <dbReference type="ChEBI" id="CHEBI:58223"/>
        <dbReference type="ChEBI" id="CHEBI:132090"/>
        <dbReference type="ChEBI" id="CHEBI:132093"/>
        <dbReference type="EC" id="2.4.1.135"/>
    </reaction>
</comment>
<evidence type="ECO:0000256" key="5">
    <source>
        <dbReference type="ARBA" id="ARBA00022670"/>
    </source>
</evidence>
<evidence type="ECO:0000256" key="13">
    <source>
        <dbReference type="ARBA" id="ARBA00023180"/>
    </source>
</evidence>
<evidence type="ECO:0000256" key="2">
    <source>
        <dbReference type="ARBA" id="ARBA00004606"/>
    </source>
</evidence>
<feature type="glycosylation site" description="N-linked (GlcNAc...) asparagine" evidence="17">
    <location>
        <position position="813"/>
    </location>
</feature>
<dbReference type="GO" id="GO:0005829">
    <property type="term" value="C:cytosol"/>
    <property type="evidence" value="ECO:0007669"/>
    <property type="project" value="TreeGrafter"/>
</dbReference>
<keyword evidence="16 18" id="KW-0479">Metal-binding</keyword>
<keyword evidence="9 19" id="KW-0720">Serine protease</keyword>
<dbReference type="PROSITE" id="PS00708">
    <property type="entry name" value="PRO_ENDOPEP_SER"/>
    <property type="match status" value="1"/>
</dbReference>
<dbReference type="InterPro" id="IPR001375">
    <property type="entry name" value="Peptidase_S9_cat"/>
</dbReference>
<evidence type="ECO:0000256" key="18">
    <source>
        <dbReference type="RuleBase" id="RU363127"/>
    </source>
</evidence>
<evidence type="ECO:0000259" key="21">
    <source>
        <dbReference type="Pfam" id="PF02897"/>
    </source>
</evidence>
<accession>A0A7R8H983</accession>
<dbReference type="InterPro" id="IPR002471">
    <property type="entry name" value="Pept_S9_AS"/>
</dbReference>
<keyword evidence="12" id="KW-0472">Membrane</keyword>
<dbReference type="Proteomes" id="UP000675881">
    <property type="component" value="Chromosome 5"/>
</dbReference>
<dbReference type="Pfam" id="PF03360">
    <property type="entry name" value="Glyco_transf_43"/>
    <property type="match status" value="2"/>
</dbReference>
<dbReference type="SUPFAM" id="SSF53474">
    <property type="entry name" value="alpha/beta-Hydrolases"/>
    <property type="match status" value="1"/>
</dbReference>
<evidence type="ECO:0000256" key="3">
    <source>
        <dbReference type="ARBA" id="ARBA00005228"/>
    </source>
</evidence>
<evidence type="ECO:0000256" key="17">
    <source>
        <dbReference type="PIRSR" id="PIRSR605027-6"/>
    </source>
</evidence>
<keyword evidence="5 19" id="KW-0645">Protease</keyword>
<feature type="binding site" evidence="16">
    <location>
        <position position="710"/>
    </location>
    <ligand>
        <name>Mn(2+)</name>
        <dbReference type="ChEBI" id="CHEBI:29035"/>
    </ligand>
</feature>
<feature type="domain" description="Peptidase S9A N-terminal" evidence="21">
    <location>
        <begin position="14"/>
        <end position="410"/>
    </location>
</feature>
<evidence type="ECO:0000256" key="16">
    <source>
        <dbReference type="PIRSR" id="PIRSR605027-3"/>
    </source>
</evidence>
<comment type="similarity">
    <text evidence="3 19">Belongs to the peptidase S9A family.</text>
</comment>
<dbReference type="PANTHER" id="PTHR42881">
    <property type="entry name" value="PROLYL ENDOPEPTIDASE"/>
    <property type="match status" value="1"/>
</dbReference>
<dbReference type="AlphaFoldDB" id="A0A7R8H983"/>
<organism evidence="22 23">
    <name type="scientific">Lepeophtheirus salmonis</name>
    <name type="common">Salmon louse</name>
    <name type="synonym">Caligus salmonis</name>
    <dbReference type="NCBI Taxonomy" id="72036"/>
    <lineage>
        <taxon>Eukaryota</taxon>
        <taxon>Metazoa</taxon>
        <taxon>Ecdysozoa</taxon>
        <taxon>Arthropoda</taxon>
        <taxon>Crustacea</taxon>
        <taxon>Multicrustacea</taxon>
        <taxon>Hexanauplia</taxon>
        <taxon>Copepoda</taxon>
        <taxon>Siphonostomatoida</taxon>
        <taxon>Caligidae</taxon>
        <taxon>Lepeophtheirus</taxon>
    </lineage>
</organism>
<comment type="subcellular location">
    <subcellularLocation>
        <location evidence="18">Golgi apparatus membrane</location>
        <topology evidence="18">Single-pass type II membrane protein</topology>
    </subcellularLocation>
    <subcellularLocation>
        <location evidence="2">Membrane</location>
        <topology evidence="2">Single-pass type II membrane protein</topology>
    </subcellularLocation>
</comment>
<gene>
    <name evidence="22" type="ORF">LSAA_9693</name>
</gene>
<dbReference type="CDD" id="cd00218">
    <property type="entry name" value="GlcAT-I"/>
    <property type="match status" value="1"/>
</dbReference>
<dbReference type="UniPathway" id="UPA00378"/>
<dbReference type="Pfam" id="PF00326">
    <property type="entry name" value="Peptidase_S9"/>
    <property type="match status" value="1"/>
</dbReference>
<dbReference type="FunFam" id="2.130.10.120:FF:000001">
    <property type="entry name" value="Prolyl endopeptidase"/>
    <property type="match status" value="1"/>
</dbReference>
<dbReference type="SUPFAM" id="SSF53448">
    <property type="entry name" value="Nucleotide-diphospho-sugar transferases"/>
    <property type="match status" value="1"/>
</dbReference>
<evidence type="ECO:0000256" key="19">
    <source>
        <dbReference type="RuleBase" id="RU368024"/>
    </source>
</evidence>
<dbReference type="InterPro" id="IPR029044">
    <property type="entry name" value="Nucleotide-diphossugar_trans"/>
</dbReference>
<comment type="catalytic activity">
    <reaction evidence="1">
        <text>Hydrolysis of Pro-|-Xaa &gt;&gt; Ala-|-Xaa in oligopeptides.</text>
        <dbReference type="EC" id="3.4.21.26"/>
    </reaction>
</comment>
<dbReference type="GO" id="GO:0070012">
    <property type="term" value="F:oligopeptidase activity"/>
    <property type="evidence" value="ECO:0007669"/>
    <property type="project" value="TreeGrafter"/>
</dbReference>
<keyword evidence="23" id="KW-1185">Reference proteome</keyword>